<gene>
    <name evidence="2" type="ORF">APZ42_006115</name>
</gene>
<comment type="caution">
    <text evidence="2">The sequence shown here is derived from an EMBL/GenBank/DDBJ whole genome shotgun (WGS) entry which is preliminary data.</text>
</comment>
<dbReference type="Proteomes" id="UP000076858">
    <property type="component" value="Unassembled WGS sequence"/>
</dbReference>
<sequence>MKSNPKPSLSPDMFDASPSQPQPSPSDDDAYAQPMHSSGSRYSLDSNREYFPQKDNGEDEMNDEEASDVEQQTNFAENDRDRISASNLSSTPKTYIHKKRSRLEFRSHEEQSEAAPQHESQEGNITRKLAGVNNAGPSESEHVARMLSKLPLNSVDEMTEFLGEIKDAIADKCITIEEGHSNFREARLQKKLTINILKSVVSLELARKFTYLGVKTKDGDGDKLAFNTTYICELLKKSVWESFPKSELDEKFFQKHISNWLNGSKDSRKKN</sequence>
<feature type="region of interest" description="Disordered" evidence="1">
    <location>
        <begin position="1"/>
        <end position="125"/>
    </location>
</feature>
<protein>
    <recommendedName>
        <fullName evidence="4">DUF4806 domain-containing protein</fullName>
    </recommendedName>
</protein>
<dbReference type="AlphaFoldDB" id="A0A164G319"/>
<name>A0A164G319_9CRUS</name>
<feature type="compositionally biased region" description="Basic and acidic residues" evidence="1">
    <location>
        <begin position="46"/>
        <end position="56"/>
    </location>
</feature>
<evidence type="ECO:0000313" key="2">
    <source>
        <dbReference type="EMBL" id="KZR98462.1"/>
    </source>
</evidence>
<evidence type="ECO:0000256" key="1">
    <source>
        <dbReference type="SAM" id="MobiDB-lite"/>
    </source>
</evidence>
<keyword evidence="3" id="KW-1185">Reference proteome</keyword>
<evidence type="ECO:0008006" key="4">
    <source>
        <dbReference type="Google" id="ProtNLM"/>
    </source>
</evidence>
<feature type="compositionally biased region" description="Polar residues" evidence="1">
    <location>
        <begin position="84"/>
        <end position="93"/>
    </location>
</feature>
<dbReference type="OrthoDB" id="10496288at2759"/>
<feature type="compositionally biased region" description="Basic and acidic residues" evidence="1">
    <location>
        <begin position="102"/>
        <end position="111"/>
    </location>
</feature>
<proteinExistence type="predicted"/>
<organism evidence="2 3">
    <name type="scientific">Daphnia magna</name>
    <dbReference type="NCBI Taxonomy" id="35525"/>
    <lineage>
        <taxon>Eukaryota</taxon>
        <taxon>Metazoa</taxon>
        <taxon>Ecdysozoa</taxon>
        <taxon>Arthropoda</taxon>
        <taxon>Crustacea</taxon>
        <taxon>Branchiopoda</taxon>
        <taxon>Diplostraca</taxon>
        <taxon>Cladocera</taxon>
        <taxon>Anomopoda</taxon>
        <taxon>Daphniidae</taxon>
        <taxon>Daphnia</taxon>
    </lineage>
</organism>
<dbReference type="EMBL" id="LRGB01016991">
    <property type="protein sequence ID" value="KZR98462.1"/>
    <property type="molecule type" value="Genomic_DNA"/>
</dbReference>
<reference evidence="2 3" key="1">
    <citation type="submission" date="2016-03" db="EMBL/GenBank/DDBJ databases">
        <title>EvidentialGene: Evidence-directed Construction of Genes on Genomes.</title>
        <authorList>
            <person name="Gilbert D.G."/>
            <person name="Choi J.-H."/>
            <person name="Mockaitis K."/>
            <person name="Colbourne J."/>
            <person name="Pfrender M."/>
        </authorList>
    </citation>
    <scope>NUCLEOTIDE SEQUENCE [LARGE SCALE GENOMIC DNA]</scope>
    <source>
        <strain evidence="2 3">Xinb3</strain>
        <tissue evidence="2">Complete organism</tissue>
    </source>
</reference>
<evidence type="ECO:0000313" key="3">
    <source>
        <dbReference type="Proteomes" id="UP000076858"/>
    </source>
</evidence>
<feature type="compositionally biased region" description="Polar residues" evidence="1">
    <location>
        <begin position="35"/>
        <end position="45"/>
    </location>
</feature>
<feature type="compositionally biased region" description="Acidic residues" evidence="1">
    <location>
        <begin position="57"/>
        <end position="68"/>
    </location>
</feature>
<accession>A0A164G319</accession>